<dbReference type="EMBL" id="JAPQKT010000008">
    <property type="protein sequence ID" value="KAJ5222809.1"/>
    <property type="molecule type" value="Genomic_DNA"/>
</dbReference>
<dbReference type="RefSeq" id="XP_056497732.1">
    <property type="nucleotide sequence ID" value="XM_056647967.1"/>
</dbReference>
<dbReference type="OrthoDB" id="423498at2759"/>
<dbReference type="Gene3D" id="2.120.10.30">
    <property type="entry name" value="TolB, C-terminal domain"/>
    <property type="match status" value="1"/>
</dbReference>
<feature type="domain" description="SMP-30/Gluconolactonase/LRE-like region" evidence="1">
    <location>
        <begin position="77"/>
        <end position="301"/>
    </location>
</feature>
<protein>
    <recommendedName>
        <fullName evidence="1">SMP-30/Gluconolactonase/LRE-like region domain-containing protein</fullName>
    </recommendedName>
</protein>
<gene>
    <name evidence="2" type="ORF">N7469_009049</name>
</gene>
<comment type="caution">
    <text evidence="2">The sequence shown here is derived from an EMBL/GenBank/DDBJ whole genome shotgun (WGS) entry which is preliminary data.</text>
</comment>
<accession>A0A9W9NMR1</accession>
<reference evidence="2" key="1">
    <citation type="submission" date="2022-11" db="EMBL/GenBank/DDBJ databases">
        <authorList>
            <person name="Petersen C."/>
        </authorList>
    </citation>
    <scope>NUCLEOTIDE SEQUENCE</scope>
    <source>
        <strain evidence="2">IBT 23319</strain>
    </source>
</reference>
<dbReference type="InterPro" id="IPR011042">
    <property type="entry name" value="6-blade_b-propeller_TolB-like"/>
</dbReference>
<dbReference type="AlphaFoldDB" id="A0A9W9NMR1"/>
<name>A0A9W9NMR1_PENCI</name>
<dbReference type="PANTHER" id="PTHR47064:SF2">
    <property type="entry name" value="SMP-30_GLUCONOLACTONASE_LRE-LIKE REGION DOMAIN-CONTAINING PROTEIN-RELATED"/>
    <property type="match status" value="1"/>
</dbReference>
<evidence type="ECO:0000313" key="2">
    <source>
        <dbReference type="EMBL" id="KAJ5222809.1"/>
    </source>
</evidence>
<dbReference type="Pfam" id="PF08450">
    <property type="entry name" value="SGL"/>
    <property type="match status" value="1"/>
</dbReference>
<dbReference type="InterPro" id="IPR052988">
    <property type="entry name" value="Oryzine_lactonohydrolase"/>
</dbReference>
<organism evidence="2 3">
    <name type="scientific">Penicillium citrinum</name>
    <dbReference type="NCBI Taxonomy" id="5077"/>
    <lineage>
        <taxon>Eukaryota</taxon>
        <taxon>Fungi</taxon>
        <taxon>Dikarya</taxon>
        <taxon>Ascomycota</taxon>
        <taxon>Pezizomycotina</taxon>
        <taxon>Eurotiomycetes</taxon>
        <taxon>Eurotiomycetidae</taxon>
        <taxon>Eurotiales</taxon>
        <taxon>Aspergillaceae</taxon>
        <taxon>Penicillium</taxon>
    </lineage>
</organism>
<reference evidence="2" key="2">
    <citation type="journal article" date="2023" name="IMA Fungus">
        <title>Comparative genomic study of the Penicillium genus elucidates a diverse pangenome and 15 lateral gene transfer events.</title>
        <authorList>
            <person name="Petersen C."/>
            <person name="Sorensen T."/>
            <person name="Nielsen M.R."/>
            <person name="Sondergaard T.E."/>
            <person name="Sorensen J.L."/>
            <person name="Fitzpatrick D.A."/>
            <person name="Frisvad J.C."/>
            <person name="Nielsen K.L."/>
        </authorList>
    </citation>
    <scope>NUCLEOTIDE SEQUENCE</scope>
    <source>
        <strain evidence="2">IBT 23319</strain>
    </source>
</reference>
<dbReference type="InterPro" id="IPR013658">
    <property type="entry name" value="SGL"/>
</dbReference>
<dbReference type="Proteomes" id="UP001147733">
    <property type="component" value="Unassembled WGS sequence"/>
</dbReference>
<dbReference type="PANTHER" id="PTHR47064">
    <property type="entry name" value="PUTATIVE (AFU_ORTHOLOGUE AFUA_1G08990)-RELATED"/>
    <property type="match status" value="1"/>
</dbReference>
<keyword evidence="3" id="KW-1185">Reference proteome</keyword>
<evidence type="ECO:0000259" key="1">
    <source>
        <dbReference type="Pfam" id="PF08450"/>
    </source>
</evidence>
<proteinExistence type="predicted"/>
<dbReference type="SUPFAM" id="SSF63829">
    <property type="entry name" value="Calcium-dependent phosphotriesterase"/>
    <property type="match status" value="1"/>
</dbReference>
<evidence type="ECO:0000313" key="3">
    <source>
        <dbReference type="Proteomes" id="UP001147733"/>
    </source>
</evidence>
<dbReference type="GeneID" id="81387134"/>
<sequence length="333" mass="36911">MPTISGNYFHTHDQRFLAIVGPSPAVQLLAEHQDYAFAHEAGVFFPDTNTLYITSNRCISQDNQQKVHVTRVDLNHNPVTYEEVLTDIPMANGGINYGQDNVLFCAQGSMTEPSGLYRMSTSSYKAQLLKGDFFGRPFNSVNDVVVHTDGSIWFTDPIYGFEQGYRPPPSLPSQVYRWCPTDGNIRAMADGFGRPNGICFSPDEKTVYITDTDRVHGDGNINNQRVSSIYAFDITKYHGEPLLTNRRLFAFADHGIPDGIKCDLEGNVYSGCGDGINVWSPGGVLLGKILIHGGVANFCFGRNGEIFALNEHRLWRVQLRGHVKGALLGLKIC</sequence>